<feature type="signal peptide" evidence="1">
    <location>
        <begin position="1"/>
        <end position="27"/>
    </location>
</feature>
<feature type="chain" id="PRO_5030917680" evidence="1">
    <location>
        <begin position="28"/>
        <end position="883"/>
    </location>
</feature>
<evidence type="ECO:0000259" key="2">
    <source>
        <dbReference type="SMART" id="SM00181"/>
    </source>
</evidence>
<dbReference type="InterPro" id="IPR053255">
    <property type="entry name" value="EGF-like_domain"/>
</dbReference>
<organism evidence="3">
    <name type="scientific">Timema californicum</name>
    <name type="common">California timema</name>
    <name type="synonym">Walking stick</name>
    <dbReference type="NCBI Taxonomy" id="61474"/>
    <lineage>
        <taxon>Eukaryota</taxon>
        <taxon>Metazoa</taxon>
        <taxon>Ecdysozoa</taxon>
        <taxon>Arthropoda</taxon>
        <taxon>Hexapoda</taxon>
        <taxon>Insecta</taxon>
        <taxon>Pterygota</taxon>
        <taxon>Neoptera</taxon>
        <taxon>Polyneoptera</taxon>
        <taxon>Phasmatodea</taxon>
        <taxon>Timematodea</taxon>
        <taxon>Timematoidea</taxon>
        <taxon>Timematidae</taxon>
        <taxon>Timema</taxon>
    </lineage>
</organism>
<feature type="domain" description="EGF-like" evidence="2">
    <location>
        <begin position="701"/>
        <end position="736"/>
    </location>
</feature>
<dbReference type="EMBL" id="OE184656">
    <property type="protein sequence ID" value="CAD7576769.1"/>
    <property type="molecule type" value="Genomic_DNA"/>
</dbReference>
<keyword evidence="1" id="KW-0732">Signal</keyword>
<gene>
    <name evidence="3" type="ORF">TCMB3V08_LOCUS9332</name>
</gene>
<accession>A0A7R9JCL6</accession>
<dbReference type="SMART" id="SM00181">
    <property type="entry name" value="EGF"/>
    <property type="match status" value="10"/>
</dbReference>
<dbReference type="Gene3D" id="2.10.25.10">
    <property type="entry name" value="Laminin"/>
    <property type="match status" value="10"/>
</dbReference>
<feature type="domain" description="EGF-like" evidence="2">
    <location>
        <begin position="738"/>
        <end position="773"/>
    </location>
</feature>
<dbReference type="PANTHER" id="PTHR24047">
    <property type="entry name" value="FI01909P-RELATED"/>
    <property type="match status" value="1"/>
</dbReference>
<dbReference type="Pfam" id="PF02363">
    <property type="entry name" value="C_tripleX"/>
    <property type="match status" value="10"/>
</dbReference>
<feature type="domain" description="EGF-like" evidence="2">
    <location>
        <begin position="808"/>
        <end position="843"/>
    </location>
</feature>
<proteinExistence type="predicted"/>
<evidence type="ECO:0000256" key="1">
    <source>
        <dbReference type="SAM" id="SignalP"/>
    </source>
</evidence>
<dbReference type="InterPro" id="IPR003341">
    <property type="entry name" value="Cys_rich_tripleX"/>
</dbReference>
<dbReference type="PANTHER" id="PTHR24047:SF29">
    <property type="entry name" value="EATER-RELATED"/>
    <property type="match status" value="1"/>
</dbReference>
<feature type="domain" description="EGF-like" evidence="2">
    <location>
        <begin position="845"/>
        <end position="880"/>
    </location>
</feature>
<sequence>MSRAARVLGESALLLLLFFVSPWDVRGAVANSTELKTAAGRNVTTVRLGGNNSTGGVQQMPCVNGSGCGSSTGPRVNPELEEIIRRVIADYERETAALNGSGVCGTESVPHTTTRVVHNDTVNGVFVDNEYVHKRVTRWDSKMRCLKKQFGSVFANRRRLLATAKKQAEYIVNKLHGIPWDSGDEDYSLLEFLISRATTRAETVYIKGEEKKKFLARYFPAPVVDLYNRGSSSLKILELGRIMCMAHSSVFNFCYASIVWGLRDWMIEDGHAHHKNCTENQPVVPFCTLEKFGGNCAVFNHTERQELGNYKSVISKFFSNMQPPQKISLSNHEISLRRMCGDSIVVSSEKQDARLKRVAYIASIWARLCEVWDLIDVAVDRRDMWSTLVVRYCNYLIDTHAVDVCDTLTESADVIDLKQPTVETHIRNMDLISSTYYTCQVIGLDYYMLDCELKTHLRDNTEQVTEYVTVPFCCQGYRKNPREAVNCVPTCPRSCLNGRCSGNNTCVCNPGFTPSGAICVPVCQGGCINGNCTAPGVCNCSPGLVLMCFIHPSGEGNALSPSAGKGCQHHLGEIIRTREVHKGYIKDALGKCIPTCKGGCVDADCTAPNTCSCHKGYSKRDRDPNSNVCVAQCTPRCLHGDCTGPNICTCRRGYVKDGKLAHRCTPKCSTPCVNGTCTTPDVCTCDKGYSPGANNHTCAPACLRGCVHGTCTAPNVCTCDNGYTKSHQNTSSNTCVPTCTGGCIDGDCTAMNVCTCHQGFRKDLTVLAGNKCIPDCHGGCKNGNCTSPNSCICHVGYKLNAKDECEPHCSERCLNGACTGPDVCSCNRGYVKDPTDLKGVRCSPKCDPSCVNGICSGPDLCLCNVGFIKDRSVRAGNKCIRRN</sequence>
<feature type="domain" description="EGF-like" evidence="2">
    <location>
        <begin position="490"/>
        <end position="520"/>
    </location>
</feature>
<dbReference type="AlphaFoldDB" id="A0A7R9JCL6"/>
<feature type="domain" description="EGF-like" evidence="2">
    <location>
        <begin position="595"/>
        <end position="630"/>
    </location>
</feature>
<evidence type="ECO:0000313" key="3">
    <source>
        <dbReference type="EMBL" id="CAD7576769.1"/>
    </source>
</evidence>
<protein>
    <submittedName>
        <fullName evidence="3">(California timema) hypothetical protein</fullName>
    </submittedName>
</protein>
<feature type="domain" description="EGF-like" evidence="2">
    <location>
        <begin position="632"/>
        <end position="665"/>
    </location>
</feature>
<feature type="domain" description="EGF-like" evidence="2">
    <location>
        <begin position="667"/>
        <end position="699"/>
    </location>
</feature>
<feature type="domain" description="EGF-like" evidence="2">
    <location>
        <begin position="522"/>
        <end position="568"/>
    </location>
</feature>
<feature type="domain" description="EGF-like" evidence="2">
    <location>
        <begin position="775"/>
        <end position="806"/>
    </location>
</feature>
<dbReference type="InterPro" id="IPR000742">
    <property type="entry name" value="EGF"/>
</dbReference>
<name>A0A7R9JCL6_TIMCA</name>
<reference evidence="3" key="1">
    <citation type="submission" date="2020-11" db="EMBL/GenBank/DDBJ databases">
        <authorList>
            <person name="Tran Van P."/>
        </authorList>
    </citation>
    <scope>NUCLEOTIDE SEQUENCE</scope>
</reference>